<gene>
    <name evidence="1" type="ORF">LSINAPIS_LOCUS5505</name>
</gene>
<protein>
    <submittedName>
        <fullName evidence="1">Uncharacterized protein</fullName>
    </submittedName>
</protein>
<evidence type="ECO:0000313" key="1">
    <source>
        <dbReference type="EMBL" id="VVC93280.1"/>
    </source>
</evidence>
<reference evidence="1 2" key="1">
    <citation type="submission" date="2017-07" db="EMBL/GenBank/DDBJ databases">
        <authorList>
            <person name="Talla V."/>
            <person name="Backstrom N."/>
        </authorList>
    </citation>
    <scope>NUCLEOTIDE SEQUENCE [LARGE SCALE GENOMIC DNA]</scope>
</reference>
<dbReference type="Proteomes" id="UP000324832">
    <property type="component" value="Unassembled WGS sequence"/>
</dbReference>
<evidence type="ECO:0000313" key="2">
    <source>
        <dbReference type="Proteomes" id="UP000324832"/>
    </source>
</evidence>
<accession>A0A5E4Q6C2</accession>
<organism evidence="1 2">
    <name type="scientific">Leptidea sinapis</name>
    <dbReference type="NCBI Taxonomy" id="189913"/>
    <lineage>
        <taxon>Eukaryota</taxon>
        <taxon>Metazoa</taxon>
        <taxon>Ecdysozoa</taxon>
        <taxon>Arthropoda</taxon>
        <taxon>Hexapoda</taxon>
        <taxon>Insecta</taxon>
        <taxon>Pterygota</taxon>
        <taxon>Neoptera</taxon>
        <taxon>Endopterygota</taxon>
        <taxon>Lepidoptera</taxon>
        <taxon>Glossata</taxon>
        <taxon>Ditrysia</taxon>
        <taxon>Papilionoidea</taxon>
        <taxon>Pieridae</taxon>
        <taxon>Dismorphiinae</taxon>
        <taxon>Leptidea</taxon>
    </lineage>
</organism>
<dbReference type="EMBL" id="FZQP02001582">
    <property type="protein sequence ID" value="VVC93280.1"/>
    <property type="molecule type" value="Genomic_DNA"/>
</dbReference>
<dbReference type="AlphaFoldDB" id="A0A5E4Q6C2"/>
<name>A0A5E4Q6C2_9NEOP</name>
<sequence>MKIEYRCQRHLSDSIMNCLNIYLTSHRICFDIVPSDAAVMCRPLMLSNICNIKASFGDLCDANQQLGIGLGEEYIFLKKEAELFTDHFQDLKLQCDPYDNEIKNTQVSPI</sequence>
<proteinExistence type="predicted"/>
<keyword evidence="2" id="KW-1185">Reference proteome</keyword>
<feature type="non-terminal residue" evidence="1">
    <location>
        <position position="110"/>
    </location>
</feature>